<keyword evidence="2" id="KW-0963">Cytoplasm</keyword>
<name>A0A9J7BV51_9BACT</name>
<dbReference type="InterPro" id="IPR036822">
    <property type="entry name" value="CutC-like_dom_sf"/>
</dbReference>
<reference evidence="3" key="1">
    <citation type="submission" date="2021-04" db="EMBL/GenBank/DDBJ databases">
        <title>Phylogenetic analysis of Acidobacteriaceae.</title>
        <authorList>
            <person name="Qiu L."/>
            <person name="Zhang Q."/>
        </authorList>
    </citation>
    <scope>NUCLEOTIDE SEQUENCE</scope>
    <source>
        <strain evidence="3">DSM 25168</strain>
    </source>
</reference>
<comment type="caution">
    <text evidence="2">Once thought to be involved in copper homeostasis, experiments in E.coli have shown this is not the case.</text>
</comment>
<dbReference type="RefSeq" id="WP_260796189.1">
    <property type="nucleotide sequence ID" value="NZ_CP093313.1"/>
</dbReference>
<evidence type="ECO:0000313" key="4">
    <source>
        <dbReference type="Proteomes" id="UP001059380"/>
    </source>
</evidence>
<evidence type="ECO:0000313" key="3">
    <source>
        <dbReference type="EMBL" id="UWZ86551.1"/>
    </source>
</evidence>
<organism evidence="3 4">
    <name type="scientific">Occallatibacter riparius</name>
    <dbReference type="NCBI Taxonomy" id="1002689"/>
    <lineage>
        <taxon>Bacteria</taxon>
        <taxon>Pseudomonadati</taxon>
        <taxon>Acidobacteriota</taxon>
        <taxon>Terriglobia</taxon>
        <taxon>Terriglobales</taxon>
        <taxon>Acidobacteriaceae</taxon>
        <taxon>Occallatibacter</taxon>
    </lineage>
</organism>
<dbReference type="Gene3D" id="3.20.20.380">
    <property type="entry name" value="Copper homeostasis (CutC) domain"/>
    <property type="match status" value="1"/>
</dbReference>
<comment type="similarity">
    <text evidence="1 2">Belongs to the CutC family.</text>
</comment>
<evidence type="ECO:0000256" key="2">
    <source>
        <dbReference type="HAMAP-Rule" id="MF_00795"/>
    </source>
</evidence>
<dbReference type="Pfam" id="PF03932">
    <property type="entry name" value="CutC"/>
    <property type="match status" value="1"/>
</dbReference>
<dbReference type="KEGG" id="orp:MOP44_11530"/>
<dbReference type="GO" id="GO:0005507">
    <property type="term" value="F:copper ion binding"/>
    <property type="evidence" value="ECO:0007669"/>
    <property type="project" value="TreeGrafter"/>
</dbReference>
<dbReference type="AlphaFoldDB" id="A0A9J7BV51"/>
<dbReference type="PANTHER" id="PTHR12598:SF0">
    <property type="entry name" value="COPPER HOMEOSTASIS PROTEIN CUTC HOMOLOG"/>
    <property type="match status" value="1"/>
</dbReference>
<sequence length="246" mass="25877">MPILNPIFELCAPGLEAAIAAERGGADRIELCSNLPVGGVTPDTVLLESVLGAISIPVHVLIRPRAGDFVYSREEFAEMRHQVEAAKAAGAGGVAIGILIPDGRVDVSRTRELAELARPMSVTFHRGFDEAADLDEALEAVIETGADLLLTSGGAENVMAGVDAIARIRRQAGTRLEIMAGRGLRLENLSEIVLRTGVSCVHGSLTPTPVGNGNGSYAKQLEENVRQAVRLLRDACLDRPITAAAG</sequence>
<accession>A0A9J7BV51</accession>
<dbReference type="InterPro" id="IPR005627">
    <property type="entry name" value="CutC-like"/>
</dbReference>
<proteinExistence type="inferred from homology"/>
<keyword evidence="4" id="KW-1185">Reference proteome</keyword>
<dbReference type="GO" id="GO:0005737">
    <property type="term" value="C:cytoplasm"/>
    <property type="evidence" value="ECO:0007669"/>
    <property type="project" value="UniProtKB-SubCell"/>
</dbReference>
<dbReference type="PANTHER" id="PTHR12598">
    <property type="entry name" value="COPPER HOMEOSTASIS PROTEIN CUTC"/>
    <property type="match status" value="1"/>
</dbReference>
<dbReference type="SUPFAM" id="SSF110395">
    <property type="entry name" value="CutC-like"/>
    <property type="match status" value="1"/>
</dbReference>
<protein>
    <recommendedName>
        <fullName evidence="2">PF03932 family protein CutC</fullName>
    </recommendedName>
</protein>
<comment type="subcellular location">
    <subcellularLocation>
        <location evidence="2">Cytoplasm</location>
    </subcellularLocation>
</comment>
<evidence type="ECO:0000256" key="1">
    <source>
        <dbReference type="ARBA" id="ARBA00007768"/>
    </source>
</evidence>
<gene>
    <name evidence="2" type="primary">cutC</name>
    <name evidence="3" type="ORF">MOP44_11530</name>
</gene>
<dbReference type="EMBL" id="CP093313">
    <property type="protein sequence ID" value="UWZ86551.1"/>
    <property type="molecule type" value="Genomic_DNA"/>
</dbReference>
<dbReference type="HAMAP" id="MF_00795">
    <property type="entry name" value="CutC"/>
    <property type="match status" value="1"/>
</dbReference>
<dbReference type="Proteomes" id="UP001059380">
    <property type="component" value="Chromosome"/>
</dbReference>